<proteinExistence type="predicted"/>
<gene>
    <name evidence="1" type="ORF">T459_27921</name>
</gene>
<reference evidence="1 2" key="2">
    <citation type="journal article" date="2017" name="Genome Biol.">
        <title>New reference genome sequences of hot pepper reveal the massive evolution of plant disease-resistance genes by retroduplication.</title>
        <authorList>
            <person name="Kim S."/>
            <person name="Park J."/>
            <person name="Yeom S.I."/>
            <person name="Kim Y.M."/>
            <person name="Seo E."/>
            <person name="Kim K.T."/>
            <person name="Kim M.S."/>
            <person name="Lee J.M."/>
            <person name="Cheong K."/>
            <person name="Shin H.S."/>
            <person name="Kim S.B."/>
            <person name="Han K."/>
            <person name="Lee J."/>
            <person name="Park M."/>
            <person name="Lee H.A."/>
            <person name="Lee H.Y."/>
            <person name="Lee Y."/>
            <person name="Oh S."/>
            <person name="Lee J.H."/>
            <person name="Choi E."/>
            <person name="Choi E."/>
            <person name="Lee S.E."/>
            <person name="Jeon J."/>
            <person name="Kim H."/>
            <person name="Choi G."/>
            <person name="Song H."/>
            <person name="Lee J."/>
            <person name="Lee S.C."/>
            <person name="Kwon J.K."/>
            <person name="Lee H.Y."/>
            <person name="Koo N."/>
            <person name="Hong Y."/>
            <person name="Kim R.W."/>
            <person name="Kang W.H."/>
            <person name="Huh J.H."/>
            <person name="Kang B.C."/>
            <person name="Yang T.J."/>
            <person name="Lee Y.H."/>
            <person name="Bennetzen J.L."/>
            <person name="Choi D."/>
        </authorList>
    </citation>
    <scope>NUCLEOTIDE SEQUENCE [LARGE SCALE GENOMIC DNA]</scope>
    <source>
        <strain evidence="2">cv. CM334</strain>
    </source>
</reference>
<dbReference type="Gramene" id="PHT68434">
    <property type="protein sequence ID" value="PHT68434"/>
    <property type="gene ID" value="T459_27921"/>
</dbReference>
<dbReference type="AlphaFoldDB" id="A0A2G2YFA7"/>
<reference evidence="1 2" key="1">
    <citation type="journal article" date="2014" name="Nat. Genet.">
        <title>Genome sequence of the hot pepper provides insights into the evolution of pungency in Capsicum species.</title>
        <authorList>
            <person name="Kim S."/>
            <person name="Park M."/>
            <person name="Yeom S.I."/>
            <person name="Kim Y.M."/>
            <person name="Lee J.M."/>
            <person name="Lee H.A."/>
            <person name="Seo E."/>
            <person name="Choi J."/>
            <person name="Cheong K."/>
            <person name="Kim K.T."/>
            <person name="Jung K."/>
            <person name="Lee G.W."/>
            <person name="Oh S.K."/>
            <person name="Bae C."/>
            <person name="Kim S.B."/>
            <person name="Lee H.Y."/>
            <person name="Kim S.Y."/>
            <person name="Kim M.S."/>
            <person name="Kang B.C."/>
            <person name="Jo Y.D."/>
            <person name="Yang H.B."/>
            <person name="Jeong H.J."/>
            <person name="Kang W.H."/>
            <person name="Kwon J.K."/>
            <person name="Shin C."/>
            <person name="Lim J.Y."/>
            <person name="Park J.H."/>
            <person name="Huh J.H."/>
            <person name="Kim J.S."/>
            <person name="Kim B.D."/>
            <person name="Cohen O."/>
            <person name="Paran I."/>
            <person name="Suh M.C."/>
            <person name="Lee S.B."/>
            <person name="Kim Y.K."/>
            <person name="Shin Y."/>
            <person name="Noh S.J."/>
            <person name="Park J."/>
            <person name="Seo Y.S."/>
            <person name="Kwon S.Y."/>
            <person name="Kim H.A."/>
            <person name="Park J.M."/>
            <person name="Kim H.J."/>
            <person name="Choi S.B."/>
            <person name="Bosland P.W."/>
            <person name="Reeves G."/>
            <person name="Jo S.H."/>
            <person name="Lee B.W."/>
            <person name="Cho H.T."/>
            <person name="Choi H.S."/>
            <person name="Lee M.S."/>
            <person name="Yu Y."/>
            <person name="Do Choi Y."/>
            <person name="Park B.S."/>
            <person name="van Deynze A."/>
            <person name="Ashrafi H."/>
            <person name="Hill T."/>
            <person name="Kim W.T."/>
            <person name="Pai H.S."/>
            <person name="Ahn H.K."/>
            <person name="Yeam I."/>
            <person name="Giovannoni J.J."/>
            <person name="Rose J.K."/>
            <person name="Sorensen I."/>
            <person name="Lee S.J."/>
            <person name="Kim R.W."/>
            <person name="Choi I.Y."/>
            <person name="Choi B.S."/>
            <person name="Lim J.S."/>
            <person name="Lee Y.H."/>
            <person name="Choi D."/>
        </authorList>
    </citation>
    <scope>NUCLEOTIDE SEQUENCE [LARGE SCALE GENOMIC DNA]</scope>
    <source>
        <strain evidence="2">cv. CM334</strain>
    </source>
</reference>
<dbReference type="Proteomes" id="UP000222542">
    <property type="component" value="Unassembled WGS sequence"/>
</dbReference>
<keyword evidence="2" id="KW-1185">Reference proteome</keyword>
<protein>
    <submittedName>
        <fullName evidence="1">Uncharacterized protein</fullName>
    </submittedName>
</protein>
<comment type="caution">
    <text evidence="1">The sequence shown here is derived from an EMBL/GenBank/DDBJ whole genome shotgun (WGS) entry which is preliminary data.</text>
</comment>
<accession>A0A2G2YFA7</accession>
<name>A0A2G2YFA7_CAPAN</name>
<organism evidence="1 2">
    <name type="scientific">Capsicum annuum</name>
    <name type="common">Capsicum pepper</name>
    <dbReference type="NCBI Taxonomy" id="4072"/>
    <lineage>
        <taxon>Eukaryota</taxon>
        <taxon>Viridiplantae</taxon>
        <taxon>Streptophyta</taxon>
        <taxon>Embryophyta</taxon>
        <taxon>Tracheophyta</taxon>
        <taxon>Spermatophyta</taxon>
        <taxon>Magnoliopsida</taxon>
        <taxon>eudicotyledons</taxon>
        <taxon>Gunneridae</taxon>
        <taxon>Pentapetalae</taxon>
        <taxon>asterids</taxon>
        <taxon>lamiids</taxon>
        <taxon>Solanales</taxon>
        <taxon>Solanaceae</taxon>
        <taxon>Solanoideae</taxon>
        <taxon>Capsiceae</taxon>
        <taxon>Capsicum</taxon>
    </lineage>
</organism>
<evidence type="ECO:0000313" key="2">
    <source>
        <dbReference type="Proteomes" id="UP000222542"/>
    </source>
</evidence>
<sequence>MDLVMSFVDFEMDFVGLRADFVDLGVDFMELGAGFVGLKMNFRDSRMNFIDLEMDFVGLGLDFVDGEHLGYFLVVVLDKLRNGYGLYVIWMVPENRHTEERDLEWRPMSSWGGSIDSDGQIGQISSTIHLFLKHFQFSCEFSNHPPDGECIFLVTSSHI</sequence>
<evidence type="ECO:0000313" key="1">
    <source>
        <dbReference type="EMBL" id="PHT68434.1"/>
    </source>
</evidence>
<dbReference type="EMBL" id="AYRZ02000011">
    <property type="protein sequence ID" value="PHT68434.1"/>
    <property type="molecule type" value="Genomic_DNA"/>
</dbReference>